<evidence type="ECO:0008006" key="3">
    <source>
        <dbReference type="Google" id="ProtNLM"/>
    </source>
</evidence>
<comment type="caution">
    <text evidence="1">The sequence shown here is derived from an EMBL/GenBank/DDBJ whole genome shotgun (WGS) entry which is preliminary data.</text>
</comment>
<name>A0A409WCQ4_9AGAR</name>
<dbReference type="AlphaFoldDB" id="A0A409WCQ4"/>
<organism evidence="1 2">
    <name type="scientific">Panaeolus cyanescens</name>
    <dbReference type="NCBI Taxonomy" id="181874"/>
    <lineage>
        <taxon>Eukaryota</taxon>
        <taxon>Fungi</taxon>
        <taxon>Dikarya</taxon>
        <taxon>Basidiomycota</taxon>
        <taxon>Agaricomycotina</taxon>
        <taxon>Agaricomycetes</taxon>
        <taxon>Agaricomycetidae</taxon>
        <taxon>Agaricales</taxon>
        <taxon>Agaricineae</taxon>
        <taxon>Galeropsidaceae</taxon>
        <taxon>Panaeolus</taxon>
    </lineage>
</organism>
<dbReference type="PANTHER" id="PTHR28180:SF2">
    <property type="entry name" value="PEROXISOMAL PROTEIN 2"/>
    <property type="match status" value="1"/>
</dbReference>
<dbReference type="OrthoDB" id="5537330at2759"/>
<dbReference type="InterPro" id="IPR052999">
    <property type="entry name" value="PTS1_Protein"/>
</dbReference>
<reference evidence="1 2" key="1">
    <citation type="journal article" date="2018" name="Evol. Lett.">
        <title>Horizontal gene cluster transfer increased hallucinogenic mushroom diversity.</title>
        <authorList>
            <person name="Reynolds H.T."/>
            <person name="Vijayakumar V."/>
            <person name="Gluck-Thaler E."/>
            <person name="Korotkin H.B."/>
            <person name="Matheny P.B."/>
            <person name="Slot J.C."/>
        </authorList>
    </citation>
    <scope>NUCLEOTIDE SEQUENCE [LARGE SCALE GENOMIC DNA]</scope>
    <source>
        <strain evidence="1 2">2629</strain>
    </source>
</reference>
<protein>
    <recommendedName>
        <fullName evidence="3">Carboxymuconolactone decarboxylase-like domain-containing protein</fullName>
    </recommendedName>
</protein>
<proteinExistence type="predicted"/>
<keyword evidence="2" id="KW-1185">Reference proteome</keyword>
<dbReference type="SUPFAM" id="SSF69118">
    <property type="entry name" value="AhpD-like"/>
    <property type="match status" value="1"/>
</dbReference>
<dbReference type="Gene3D" id="1.20.1290.10">
    <property type="entry name" value="AhpD-like"/>
    <property type="match status" value="1"/>
</dbReference>
<evidence type="ECO:0000313" key="1">
    <source>
        <dbReference type="EMBL" id="PPQ76315.1"/>
    </source>
</evidence>
<dbReference type="Proteomes" id="UP000284842">
    <property type="component" value="Unassembled WGS sequence"/>
</dbReference>
<dbReference type="EMBL" id="NHTK01005586">
    <property type="protein sequence ID" value="PPQ76315.1"/>
    <property type="molecule type" value="Genomic_DNA"/>
</dbReference>
<dbReference type="InterPro" id="IPR029032">
    <property type="entry name" value="AhpD-like"/>
</dbReference>
<sequence>MTAPFNLPSSAFLDSLKALFPASSPITRKSIVLDNPWYIVAAVAYCASNRPEAVPVVWEYAINDVRSAPLDENLSGDGKDDSELLLARRFREALFKCGLVCGYPRSINALRALHAVMPPELQDKTILRDTTQTLNQLEDKDVALFSTMHGDNAEHVQSILDAIHPDLGYLSKAMGYGLIYQNPLSPSTLDSAYTIVAALIAIDAPQQIIWHLAGARRQASLEEVRAVRRVAVEVAREAGVRWLNEVPEVV</sequence>
<accession>A0A409WCQ4</accession>
<evidence type="ECO:0000313" key="2">
    <source>
        <dbReference type="Proteomes" id="UP000284842"/>
    </source>
</evidence>
<dbReference type="InParanoid" id="A0A409WCQ4"/>
<dbReference type="PANTHER" id="PTHR28180">
    <property type="entry name" value="CONSERVED MITOCHONDRIAL PROTEIN-RELATED"/>
    <property type="match status" value="1"/>
</dbReference>
<gene>
    <name evidence="1" type="ORF">CVT24_009140</name>
</gene>
<dbReference type="STRING" id="181874.A0A409WCQ4"/>